<protein>
    <submittedName>
        <fullName evidence="8">MFS transporter</fullName>
    </submittedName>
</protein>
<feature type="transmembrane region" description="Helical" evidence="6">
    <location>
        <begin position="101"/>
        <end position="122"/>
    </location>
</feature>
<evidence type="ECO:0000256" key="3">
    <source>
        <dbReference type="ARBA" id="ARBA00022692"/>
    </source>
</evidence>
<dbReference type="AlphaFoldDB" id="A0A0W1B2S4"/>
<evidence type="ECO:0000313" key="9">
    <source>
        <dbReference type="Proteomes" id="UP000054709"/>
    </source>
</evidence>
<dbReference type="InterPro" id="IPR024671">
    <property type="entry name" value="Atg22-like"/>
</dbReference>
<dbReference type="InterPro" id="IPR050495">
    <property type="entry name" value="ATG22/LtaA_families"/>
</dbReference>
<evidence type="ECO:0000256" key="1">
    <source>
        <dbReference type="ARBA" id="ARBA00004651"/>
    </source>
</evidence>
<dbReference type="Pfam" id="PF11700">
    <property type="entry name" value="ATG22"/>
    <property type="match status" value="1"/>
</dbReference>
<gene>
    <name evidence="8" type="ORF">UQ64_07085</name>
</gene>
<dbReference type="OrthoDB" id="9768783at2"/>
<dbReference type="RefSeq" id="WP_060622188.1">
    <property type="nucleotide sequence ID" value="NZ_LCZJ02000016.1"/>
</dbReference>
<feature type="transmembrane region" description="Helical" evidence="6">
    <location>
        <begin position="226"/>
        <end position="252"/>
    </location>
</feature>
<sequence>MKLSKEEKSWILYDCGNSAYSMAVTTALLPIVFGMFSNVNHSMDLGYFNSIASILVAILSPILGTLADYKDKKKRFFIFFSLIGVIATASLAFVAPASGQWQLLIVFYILSVIGFAGANIFYDSFLVDVTTDERMDKVSSKGFAFGYIASVIPFGISLLLILFMGMDKSIGYQIGFVITALWWGLLTMPMIKDVQQRYYIEPEPKPIINSFKRLGDTFKNVRQHKVVFVFLIAYFLYIDGVDTIIKMVVPYATSVLGADAFDTFTLLGILLVIQIIAFPCAILYGNLAKKYSARTMIIVGIFTYIISCIAAYFITSVWHIFILGALIGSAQGGIQALSRSYYAKIIPKEKSNEFFGFYNIFGKFAAIVGPAVMSLTTTLTGNAKFSILAIIPLFIIGFFVFITLPKEPSEHNETKGFNL</sequence>
<keyword evidence="5 6" id="KW-0472">Membrane</keyword>
<name>A0A0W1B2S4_9BACL</name>
<organism evidence="8 9">
    <name type="scientific">Paenibacillus etheri</name>
    <dbReference type="NCBI Taxonomy" id="1306852"/>
    <lineage>
        <taxon>Bacteria</taxon>
        <taxon>Bacillati</taxon>
        <taxon>Bacillota</taxon>
        <taxon>Bacilli</taxon>
        <taxon>Bacillales</taxon>
        <taxon>Paenibacillaceae</taxon>
        <taxon>Paenibacillus</taxon>
    </lineage>
</organism>
<dbReference type="Proteomes" id="UP000054709">
    <property type="component" value="Unassembled WGS sequence"/>
</dbReference>
<dbReference type="Gene3D" id="1.20.1250.20">
    <property type="entry name" value="MFS general substrate transporter like domains"/>
    <property type="match status" value="2"/>
</dbReference>
<dbReference type="InterPro" id="IPR036259">
    <property type="entry name" value="MFS_trans_sf"/>
</dbReference>
<feature type="transmembrane region" description="Helical" evidence="6">
    <location>
        <begin position="296"/>
        <end position="314"/>
    </location>
</feature>
<dbReference type="GO" id="GO:0005886">
    <property type="term" value="C:plasma membrane"/>
    <property type="evidence" value="ECO:0007669"/>
    <property type="project" value="UniProtKB-SubCell"/>
</dbReference>
<evidence type="ECO:0000256" key="4">
    <source>
        <dbReference type="ARBA" id="ARBA00022989"/>
    </source>
</evidence>
<comment type="subcellular location">
    <subcellularLocation>
        <location evidence="1">Cell membrane</location>
        <topology evidence="1">Multi-pass membrane protein</topology>
    </subcellularLocation>
</comment>
<keyword evidence="9" id="KW-1185">Reference proteome</keyword>
<evidence type="ECO:0000313" key="8">
    <source>
        <dbReference type="EMBL" id="KTD87873.1"/>
    </source>
</evidence>
<proteinExistence type="predicted"/>
<feature type="transmembrane region" description="Helical" evidence="6">
    <location>
        <begin position="45"/>
        <end position="64"/>
    </location>
</feature>
<feature type="transmembrane region" description="Helical" evidence="6">
    <location>
        <begin position="20"/>
        <end position="39"/>
    </location>
</feature>
<dbReference type="EMBL" id="LCZJ02000016">
    <property type="protein sequence ID" value="KTD87873.1"/>
    <property type="molecule type" value="Genomic_DNA"/>
</dbReference>
<feature type="transmembrane region" description="Helical" evidence="6">
    <location>
        <begin position="354"/>
        <end position="373"/>
    </location>
</feature>
<feature type="domain" description="Major facilitator superfamily (MFS) profile" evidence="7">
    <location>
        <begin position="226"/>
        <end position="419"/>
    </location>
</feature>
<keyword evidence="4 6" id="KW-1133">Transmembrane helix</keyword>
<evidence type="ECO:0000256" key="5">
    <source>
        <dbReference type="ARBA" id="ARBA00023136"/>
    </source>
</evidence>
<dbReference type="PROSITE" id="PS50850">
    <property type="entry name" value="MFS"/>
    <property type="match status" value="1"/>
</dbReference>
<dbReference type="InterPro" id="IPR020846">
    <property type="entry name" value="MFS_dom"/>
</dbReference>
<keyword evidence="2" id="KW-0813">Transport</keyword>
<feature type="transmembrane region" description="Helical" evidence="6">
    <location>
        <begin position="76"/>
        <end position="95"/>
    </location>
</feature>
<feature type="transmembrane region" description="Helical" evidence="6">
    <location>
        <begin position="385"/>
        <end position="404"/>
    </location>
</feature>
<evidence type="ECO:0000256" key="2">
    <source>
        <dbReference type="ARBA" id="ARBA00022448"/>
    </source>
</evidence>
<dbReference type="PANTHER" id="PTHR23519:SF1">
    <property type="entry name" value="AUTOPHAGY-RELATED PROTEIN 22"/>
    <property type="match status" value="1"/>
</dbReference>
<feature type="transmembrane region" description="Helical" evidence="6">
    <location>
        <begin position="143"/>
        <end position="164"/>
    </location>
</feature>
<evidence type="ECO:0000259" key="7">
    <source>
        <dbReference type="PROSITE" id="PS50850"/>
    </source>
</evidence>
<accession>A0A0W1B2S4</accession>
<feature type="transmembrane region" description="Helical" evidence="6">
    <location>
        <begin position="264"/>
        <end position="284"/>
    </location>
</feature>
<feature type="transmembrane region" description="Helical" evidence="6">
    <location>
        <begin position="170"/>
        <end position="191"/>
    </location>
</feature>
<dbReference type="CDD" id="cd17482">
    <property type="entry name" value="MFS_YxiO_like"/>
    <property type="match status" value="1"/>
</dbReference>
<comment type="caution">
    <text evidence="8">The sequence shown here is derived from an EMBL/GenBank/DDBJ whole genome shotgun (WGS) entry which is preliminary data.</text>
</comment>
<evidence type="ECO:0000256" key="6">
    <source>
        <dbReference type="SAM" id="Phobius"/>
    </source>
</evidence>
<dbReference type="PANTHER" id="PTHR23519">
    <property type="entry name" value="AUTOPHAGY-RELATED PROTEIN 22"/>
    <property type="match status" value="1"/>
</dbReference>
<dbReference type="GO" id="GO:0022857">
    <property type="term" value="F:transmembrane transporter activity"/>
    <property type="evidence" value="ECO:0007669"/>
    <property type="project" value="InterPro"/>
</dbReference>
<keyword evidence="3 6" id="KW-0812">Transmembrane</keyword>
<reference evidence="8 9" key="1">
    <citation type="journal article" date="2015" name="Int. Biodeterior. Biodegradation">
        <title>Physiological and genetic screening methods for the isolation of methyl tert-butyl ether-degrading bacteria for bioremediation purposes.</title>
        <authorList>
            <person name="Guisado I.M."/>
            <person name="Purswani J."/>
            <person name="Gonzalez Lopez J."/>
            <person name="Pozo C."/>
        </authorList>
    </citation>
    <scope>NUCLEOTIDE SEQUENCE [LARGE SCALE GENOMIC DNA]</scope>
    <source>
        <strain evidence="8 9">SH7</strain>
    </source>
</reference>
<dbReference type="SUPFAM" id="SSF103473">
    <property type="entry name" value="MFS general substrate transporter"/>
    <property type="match status" value="1"/>
</dbReference>